<evidence type="ECO:0000256" key="1">
    <source>
        <dbReference type="SAM" id="Phobius"/>
    </source>
</evidence>
<name>A0A0S4J530_BODSA</name>
<keyword evidence="1" id="KW-1133">Transmembrane helix</keyword>
<evidence type="ECO:0000313" key="3">
    <source>
        <dbReference type="Proteomes" id="UP000051952"/>
    </source>
</evidence>
<evidence type="ECO:0000313" key="2">
    <source>
        <dbReference type="EMBL" id="CUG74427.1"/>
    </source>
</evidence>
<accession>A0A0S4J530</accession>
<gene>
    <name evidence="2" type="ORF">BSAL_84425</name>
</gene>
<keyword evidence="3" id="KW-1185">Reference proteome</keyword>
<dbReference type="VEuPathDB" id="TriTrypDB:BSAL_84425"/>
<dbReference type="Proteomes" id="UP000051952">
    <property type="component" value="Unassembled WGS sequence"/>
</dbReference>
<sequence length="201" mass="23149">MGKVLCRLSVWELYSGLEQAYEPRSRDDTQSPLPKYLCFLGILPLSEVLELKFLHTSDFFLPQIRVLRKTEGSRRMSHFHSLKVLLFRSSVFFRSTPFFFLLPSCISAPISGRCFVCFSSRSPLPLSVMFDFSLLCVPSHRSTCSLNLGVRFCFSFTFFLSSVGCLFFFFAPCFFFLFLQTSVFNIRKKYGRNNISPSCTS</sequence>
<dbReference type="EMBL" id="CYKH01000975">
    <property type="protein sequence ID" value="CUG74427.1"/>
    <property type="molecule type" value="Genomic_DNA"/>
</dbReference>
<feature type="transmembrane region" description="Helical" evidence="1">
    <location>
        <begin position="154"/>
        <end position="179"/>
    </location>
</feature>
<reference evidence="3" key="1">
    <citation type="submission" date="2015-09" db="EMBL/GenBank/DDBJ databases">
        <authorList>
            <consortium name="Pathogen Informatics"/>
        </authorList>
    </citation>
    <scope>NUCLEOTIDE SEQUENCE [LARGE SCALE GENOMIC DNA]</scope>
    <source>
        <strain evidence="3">Lake Konstanz</strain>
    </source>
</reference>
<proteinExistence type="predicted"/>
<keyword evidence="1" id="KW-0472">Membrane</keyword>
<protein>
    <submittedName>
        <fullName evidence="2">Transmembrane protein, putative</fullName>
    </submittedName>
</protein>
<organism evidence="2 3">
    <name type="scientific">Bodo saltans</name>
    <name type="common">Flagellated protozoan</name>
    <dbReference type="NCBI Taxonomy" id="75058"/>
    <lineage>
        <taxon>Eukaryota</taxon>
        <taxon>Discoba</taxon>
        <taxon>Euglenozoa</taxon>
        <taxon>Kinetoplastea</taxon>
        <taxon>Metakinetoplastina</taxon>
        <taxon>Eubodonida</taxon>
        <taxon>Bodonidae</taxon>
        <taxon>Bodo</taxon>
    </lineage>
</organism>
<keyword evidence="1 2" id="KW-0812">Transmembrane</keyword>
<dbReference type="AlphaFoldDB" id="A0A0S4J530"/>